<evidence type="ECO:0000313" key="3">
    <source>
        <dbReference type="Proteomes" id="UP000608420"/>
    </source>
</evidence>
<proteinExistence type="predicted"/>
<feature type="transmembrane region" description="Helical" evidence="1">
    <location>
        <begin position="144"/>
        <end position="173"/>
    </location>
</feature>
<gene>
    <name evidence="2" type="ORF">GCM10010913_33670</name>
</gene>
<dbReference type="InterPro" id="IPR010390">
    <property type="entry name" value="ABC-2_transporter-like"/>
</dbReference>
<keyword evidence="1" id="KW-1133">Transmembrane helix</keyword>
<dbReference type="Proteomes" id="UP000608420">
    <property type="component" value="Unassembled WGS sequence"/>
</dbReference>
<feature type="transmembrane region" description="Helical" evidence="1">
    <location>
        <begin position="193"/>
        <end position="212"/>
    </location>
</feature>
<evidence type="ECO:0000313" key="2">
    <source>
        <dbReference type="EMBL" id="GGG09126.1"/>
    </source>
</evidence>
<feature type="transmembrane region" description="Helical" evidence="1">
    <location>
        <begin position="102"/>
        <end position="132"/>
    </location>
</feature>
<name>A0ABQ1W155_9BACL</name>
<sequence>MSIRLFTYIVQLVIKSKMEYKESFILGAMGQIVGYTANYLVIWLLLQKFESINGWGWTEIAFLYSLNLLTYAIGASFVYSPMIGLGQILIDGKFEQYITKPLASFPYFIASLFNIGYIAHILISGTVLIWSLVNTSIDWTIVRILYLILAIISASFLQAAFMVVIGSLSFYFLRVQYLFTILFRVREFIAYPISVYGTFFQIILTWIIPLAMINYYPSLFLFSHGSSIETTLYGLAALVVGPVVFLLAYQIWRRGINRYSGAGG</sequence>
<protein>
    <submittedName>
        <fullName evidence="2">ABC transporter permease</fullName>
    </submittedName>
</protein>
<dbReference type="PANTHER" id="PTHR36833:SF1">
    <property type="entry name" value="INTEGRAL MEMBRANE TRANSPORT PROTEIN"/>
    <property type="match status" value="1"/>
</dbReference>
<keyword evidence="1" id="KW-0472">Membrane</keyword>
<feature type="transmembrane region" description="Helical" evidence="1">
    <location>
        <begin position="66"/>
        <end position="90"/>
    </location>
</feature>
<accession>A0ABQ1W155</accession>
<dbReference type="EMBL" id="BMIW01000027">
    <property type="protein sequence ID" value="GGG09126.1"/>
    <property type="molecule type" value="Genomic_DNA"/>
</dbReference>
<keyword evidence="1" id="KW-0812">Transmembrane</keyword>
<dbReference type="Pfam" id="PF06182">
    <property type="entry name" value="ABC2_membrane_6"/>
    <property type="match status" value="1"/>
</dbReference>
<feature type="transmembrane region" description="Helical" evidence="1">
    <location>
        <begin position="232"/>
        <end position="252"/>
    </location>
</feature>
<evidence type="ECO:0000256" key="1">
    <source>
        <dbReference type="SAM" id="Phobius"/>
    </source>
</evidence>
<reference evidence="3" key="1">
    <citation type="journal article" date="2019" name="Int. J. Syst. Evol. Microbiol.">
        <title>The Global Catalogue of Microorganisms (GCM) 10K type strain sequencing project: providing services to taxonomists for standard genome sequencing and annotation.</title>
        <authorList>
            <consortium name="The Broad Institute Genomics Platform"/>
            <consortium name="The Broad Institute Genome Sequencing Center for Infectious Disease"/>
            <person name="Wu L."/>
            <person name="Ma J."/>
        </authorList>
    </citation>
    <scope>NUCLEOTIDE SEQUENCE [LARGE SCALE GENOMIC DNA]</scope>
    <source>
        <strain evidence="3">CGMCC 1.15420</strain>
    </source>
</reference>
<comment type="caution">
    <text evidence="2">The sequence shown here is derived from an EMBL/GenBank/DDBJ whole genome shotgun (WGS) entry which is preliminary data.</text>
</comment>
<organism evidence="2 3">
    <name type="scientific">Paenibacillus aceti</name>
    <dbReference type="NCBI Taxonomy" id="1820010"/>
    <lineage>
        <taxon>Bacteria</taxon>
        <taxon>Bacillati</taxon>
        <taxon>Bacillota</taxon>
        <taxon>Bacilli</taxon>
        <taxon>Bacillales</taxon>
        <taxon>Paenibacillaceae</taxon>
        <taxon>Paenibacillus</taxon>
    </lineage>
</organism>
<dbReference type="PANTHER" id="PTHR36833">
    <property type="entry name" value="SLR0610 PROTEIN-RELATED"/>
    <property type="match status" value="1"/>
</dbReference>
<dbReference type="RefSeq" id="WP_120461608.1">
    <property type="nucleotide sequence ID" value="NZ_BMIW01000027.1"/>
</dbReference>
<keyword evidence="3" id="KW-1185">Reference proteome</keyword>
<feature type="transmembrane region" description="Helical" evidence="1">
    <location>
        <begin position="24"/>
        <end position="46"/>
    </location>
</feature>